<comment type="caution">
    <text evidence="3">The sequence shown here is derived from an EMBL/GenBank/DDBJ whole genome shotgun (WGS) entry which is preliminary data.</text>
</comment>
<organism evidence="3 4">
    <name type="scientific">Portunus trituberculatus</name>
    <name type="common">Swimming crab</name>
    <name type="synonym">Neptunus trituberculatus</name>
    <dbReference type="NCBI Taxonomy" id="210409"/>
    <lineage>
        <taxon>Eukaryota</taxon>
        <taxon>Metazoa</taxon>
        <taxon>Ecdysozoa</taxon>
        <taxon>Arthropoda</taxon>
        <taxon>Crustacea</taxon>
        <taxon>Multicrustacea</taxon>
        <taxon>Malacostraca</taxon>
        <taxon>Eumalacostraca</taxon>
        <taxon>Eucarida</taxon>
        <taxon>Decapoda</taxon>
        <taxon>Pleocyemata</taxon>
        <taxon>Brachyura</taxon>
        <taxon>Eubrachyura</taxon>
        <taxon>Portunoidea</taxon>
        <taxon>Portunidae</taxon>
        <taxon>Portuninae</taxon>
        <taxon>Portunus</taxon>
    </lineage>
</organism>
<name>A0A5B7E9S2_PORTR</name>
<dbReference type="Proteomes" id="UP000324222">
    <property type="component" value="Unassembled WGS sequence"/>
</dbReference>
<keyword evidence="1" id="KW-0812">Transmembrane</keyword>
<feature type="domain" description="PXA" evidence="2">
    <location>
        <begin position="118"/>
        <end position="170"/>
    </location>
</feature>
<feature type="transmembrane region" description="Helical" evidence="1">
    <location>
        <begin position="16"/>
        <end position="35"/>
    </location>
</feature>
<dbReference type="Pfam" id="PF02194">
    <property type="entry name" value="PXA"/>
    <property type="match status" value="1"/>
</dbReference>
<protein>
    <submittedName>
        <fullName evidence="3">Sorting nexin-14</fullName>
    </submittedName>
</protein>
<dbReference type="OrthoDB" id="5957963at2759"/>
<evidence type="ECO:0000313" key="3">
    <source>
        <dbReference type="EMBL" id="MPC30085.1"/>
    </source>
</evidence>
<reference evidence="3 4" key="1">
    <citation type="submission" date="2019-05" db="EMBL/GenBank/DDBJ databases">
        <title>Another draft genome of Portunus trituberculatus and its Hox gene families provides insights of decapod evolution.</title>
        <authorList>
            <person name="Jeong J.-H."/>
            <person name="Song I."/>
            <person name="Kim S."/>
            <person name="Choi T."/>
            <person name="Kim D."/>
            <person name="Ryu S."/>
            <person name="Kim W."/>
        </authorList>
    </citation>
    <scope>NUCLEOTIDE SEQUENCE [LARGE SCALE GENOMIC DNA]</scope>
    <source>
        <tissue evidence="3">Muscle</tissue>
    </source>
</reference>
<dbReference type="PANTHER" id="PTHR22775:SF44">
    <property type="entry name" value="SORTING NEXIN-14"/>
    <property type="match status" value="1"/>
</dbReference>
<keyword evidence="4" id="KW-1185">Reference proteome</keyword>
<sequence>MEAENIKLSGLLRDKYALILLVAVFIFSTIVSVLVSLLVGALLITSLCTGLLLPYVIFGDGKQIPNLLALFTGSDSHIVQGEMPRSCSVCGGERCQRQHPSTAVPLSIHAHVTCTVPQSVDEALEELLTMVLDHYVFTWYREISIHDQLVDEIRYIIRYAVAALATKLSKWYPYWGPYHHPSASLVKAITPPPEPGYHSDIFTSSFSSSFLTSVHTFHGRLTEDFNRHILDPDLTTEQLEHLHHDALELYHTYMVASALDHIKFPTHIVAHIRESKNHSQYFLVSVHPPQEKWTLLVGFTDEVRCPVMSFAAKLCNIMSPASLIDSHQLISVRCWRLWILWN</sequence>
<keyword evidence="1" id="KW-1133">Transmembrane helix</keyword>
<gene>
    <name evidence="3" type="primary">snx14_1</name>
    <name evidence="3" type="ORF">E2C01_023340</name>
</gene>
<accession>A0A5B7E9S2</accession>
<dbReference type="InterPro" id="IPR003114">
    <property type="entry name" value="Phox_assoc"/>
</dbReference>
<keyword evidence="1" id="KW-0472">Membrane</keyword>
<dbReference type="GO" id="GO:0035091">
    <property type="term" value="F:phosphatidylinositol binding"/>
    <property type="evidence" value="ECO:0007669"/>
    <property type="project" value="TreeGrafter"/>
</dbReference>
<evidence type="ECO:0000256" key="1">
    <source>
        <dbReference type="SAM" id="Phobius"/>
    </source>
</evidence>
<dbReference type="AlphaFoldDB" id="A0A5B7E9S2"/>
<evidence type="ECO:0000259" key="2">
    <source>
        <dbReference type="Pfam" id="PF02194"/>
    </source>
</evidence>
<dbReference type="EMBL" id="VSRR010002192">
    <property type="protein sequence ID" value="MPC30085.1"/>
    <property type="molecule type" value="Genomic_DNA"/>
</dbReference>
<proteinExistence type="predicted"/>
<dbReference type="PANTHER" id="PTHR22775">
    <property type="entry name" value="SORTING NEXIN"/>
    <property type="match status" value="1"/>
</dbReference>
<evidence type="ECO:0000313" key="4">
    <source>
        <dbReference type="Proteomes" id="UP000324222"/>
    </source>
</evidence>